<dbReference type="Pfam" id="PF07739">
    <property type="entry name" value="TipAS"/>
    <property type="match status" value="1"/>
</dbReference>
<keyword evidence="1" id="KW-0238">DNA-binding</keyword>
<dbReference type="PRINTS" id="PR00040">
    <property type="entry name" value="HTHMERR"/>
</dbReference>
<evidence type="ECO:0000259" key="3">
    <source>
        <dbReference type="PROSITE" id="PS50937"/>
    </source>
</evidence>
<dbReference type="PROSITE" id="PS50937">
    <property type="entry name" value="HTH_MERR_2"/>
    <property type="match status" value="1"/>
</dbReference>
<dbReference type="AlphaFoldDB" id="A0A6M0RY82"/>
<feature type="domain" description="HTH merR-type" evidence="3">
    <location>
        <begin position="4"/>
        <end position="73"/>
    </location>
</feature>
<proteinExistence type="predicted"/>
<dbReference type="Proteomes" id="UP000481033">
    <property type="component" value="Unassembled WGS sequence"/>
</dbReference>
<evidence type="ECO:0000259" key="4">
    <source>
        <dbReference type="PROSITE" id="PS51903"/>
    </source>
</evidence>
<dbReference type="EMBL" id="QXHD01000004">
    <property type="protein sequence ID" value="NEZ60672.1"/>
    <property type="molecule type" value="Genomic_DNA"/>
</dbReference>
<dbReference type="SUPFAM" id="SSF46955">
    <property type="entry name" value="Putative DNA-binding domain"/>
    <property type="match status" value="1"/>
</dbReference>
<name>A0A6M0RY82_9CYAN</name>
<dbReference type="PROSITE" id="PS51903">
    <property type="entry name" value="CLP_R"/>
    <property type="match status" value="1"/>
</dbReference>
<dbReference type="SMART" id="SM00422">
    <property type="entry name" value="HTH_MERR"/>
    <property type="match status" value="1"/>
</dbReference>
<dbReference type="InterPro" id="IPR047057">
    <property type="entry name" value="MerR_fam"/>
</dbReference>
<reference evidence="5 6" key="1">
    <citation type="journal article" date="2020" name="Microb. Ecol.">
        <title>Ecogenomics of the Marine Benthic Filamentous Cyanobacterium Adonisia.</title>
        <authorList>
            <person name="Walter J.M."/>
            <person name="Coutinho F.H."/>
            <person name="Leomil L."/>
            <person name="Hargreaves P.I."/>
            <person name="Campeao M.E."/>
            <person name="Vieira V.V."/>
            <person name="Silva B.S."/>
            <person name="Fistarol G.O."/>
            <person name="Salomon P.S."/>
            <person name="Sawabe T."/>
            <person name="Mino S."/>
            <person name="Hosokawa M."/>
            <person name="Miyashita H."/>
            <person name="Maruyama F."/>
            <person name="van Verk M.C."/>
            <person name="Dutilh B.E."/>
            <person name="Thompson C.C."/>
            <person name="Thompson F.L."/>
        </authorList>
    </citation>
    <scope>NUCLEOTIDE SEQUENCE [LARGE SCALE GENOMIC DNA]</scope>
    <source>
        <strain evidence="5 6">CCMR0081</strain>
    </source>
</reference>
<comment type="caution">
    <text evidence="5">The sequence shown here is derived from an EMBL/GenBank/DDBJ whole genome shotgun (WGS) entry which is preliminary data.</text>
</comment>
<dbReference type="GO" id="GO:0003677">
    <property type="term" value="F:DNA binding"/>
    <property type="evidence" value="ECO:0007669"/>
    <property type="project" value="UniProtKB-KW"/>
</dbReference>
<dbReference type="PANTHER" id="PTHR30204">
    <property type="entry name" value="REDOX-CYCLING DRUG-SENSING TRANSCRIPTIONAL ACTIVATOR SOXR"/>
    <property type="match status" value="1"/>
</dbReference>
<evidence type="ECO:0000313" key="5">
    <source>
        <dbReference type="EMBL" id="NEZ60672.1"/>
    </source>
</evidence>
<dbReference type="Pfam" id="PF02861">
    <property type="entry name" value="Clp_N"/>
    <property type="match status" value="1"/>
</dbReference>
<dbReference type="PROSITE" id="PS00552">
    <property type="entry name" value="HTH_MERR_1"/>
    <property type="match status" value="1"/>
</dbReference>
<feature type="domain" description="Clp R" evidence="4">
    <location>
        <begin position="244"/>
        <end position="399"/>
    </location>
</feature>
<sequence>MTSQMKIGELAKQTGLSIRTLHYYDQVGLLSPSQRTKAGHRLYSERDIIRLQQIVSLRQLGFTLSEIRDCLDSPDYALPQVIDLHLARLREQMALSRTLVQRLSAIATDLKTTKSVAVENLMEAMETISMSEQYFTPQQQAVLADRFQEHQTEWQEMLSLARSEMTQGSGLKGIKVKALADYWQGIMKSLICGDEQIYESFAKIYQQEGAAAANWGTMDEATFDYILKAIAFSSLAEDIELHISAKNYTPEAIIVITLGQEIARQLNLGVFGTEAMLLGLLAEGTSPAANALSAAAVTFDDAQRHIVALLGARPEPPVDIPTPPSLPFAPRVKRVLELARETVNVLGQTYVAPEHLLVGMLEETEEVELAGHLAGLAARVLREKFGINLDRLMQQLKTS</sequence>
<dbReference type="InterPro" id="IPR004176">
    <property type="entry name" value="Clp_R_N"/>
</dbReference>
<protein>
    <submittedName>
        <fullName evidence="5">MerR family transcriptional regulator</fullName>
    </submittedName>
</protein>
<gene>
    <name evidence="5" type="ORF">DXZ20_34545</name>
</gene>
<dbReference type="InterPro" id="IPR036628">
    <property type="entry name" value="Clp_N_dom_sf"/>
</dbReference>
<organism evidence="5 6">
    <name type="scientific">Adonisia turfae CCMR0081</name>
    <dbReference type="NCBI Taxonomy" id="2292702"/>
    <lineage>
        <taxon>Bacteria</taxon>
        <taxon>Bacillati</taxon>
        <taxon>Cyanobacteriota</taxon>
        <taxon>Adonisia</taxon>
        <taxon>Adonisia turfae</taxon>
    </lineage>
</organism>
<dbReference type="Gene3D" id="1.10.1780.10">
    <property type="entry name" value="Clp, N-terminal domain"/>
    <property type="match status" value="1"/>
</dbReference>
<evidence type="ECO:0000256" key="2">
    <source>
        <dbReference type="PROSITE-ProRule" id="PRU01251"/>
    </source>
</evidence>
<dbReference type="Gene3D" id="1.10.1660.10">
    <property type="match status" value="1"/>
</dbReference>
<dbReference type="SUPFAM" id="SSF81923">
    <property type="entry name" value="Double Clp-N motif"/>
    <property type="match status" value="1"/>
</dbReference>
<evidence type="ECO:0000256" key="1">
    <source>
        <dbReference type="ARBA" id="ARBA00023125"/>
    </source>
</evidence>
<dbReference type="InterPro" id="IPR000551">
    <property type="entry name" value="MerR-type_HTH_dom"/>
</dbReference>
<accession>A0A6M0RY82</accession>
<dbReference type="InterPro" id="IPR009061">
    <property type="entry name" value="DNA-bd_dom_put_sf"/>
</dbReference>
<keyword evidence="6" id="KW-1185">Reference proteome</keyword>
<dbReference type="CDD" id="cd04788">
    <property type="entry name" value="HTH_NolA-AlbR"/>
    <property type="match status" value="1"/>
</dbReference>
<dbReference type="PANTHER" id="PTHR30204:SF90">
    <property type="entry name" value="HTH-TYPE TRANSCRIPTIONAL ACTIVATOR MTA"/>
    <property type="match status" value="1"/>
</dbReference>
<keyword evidence="2" id="KW-0677">Repeat</keyword>
<dbReference type="RefSeq" id="WP_163703060.1">
    <property type="nucleotide sequence ID" value="NZ_QXHD01000004.1"/>
</dbReference>
<dbReference type="InterPro" id="IPR012925">
    <property type="entry name" value="TipAS_dom"/>
</dbReference>
<dbReference type="GO" id="GO:0003700">
    <property type="term" value="F:DNA-binding transcription factor activity"/>
    <property type="evidence" value="ECO:0007669"/>
    <property type="project" value="InterPro"/>
</dbReference>
<evidence type="ECO:0000313" key="6">
    <source>
        <dbReference type="Proteomes" id="UP000481033"/>
    </source>
</evidence>
<dbReference type="Pfam" id="PF13411">
    <property type="entry name" value="MerR_1"/>
    <property type="match status" value="1"/>
</dbReference>